<accession>A0ABX9XEZ2</accession>
<evidence type="ECO:0000313" key="1">
    <source>
        <dbReference type="EMBL" id="ROZ80153.1"/>
    </source>
</evidence>
<comment type="caution">
    <text evidence="1">The sequence shown here is derived from an EMBL/GenBank/DDBJ whole genome shotgun (WGS) entry which is preliminary data.</text>
</comment>
<sequence>MQPSNVERPGVLSSMVGSQDAFAVLEEVEAAFGLDPDFPARRNLVEKLIELLATVEPSAQQTSWMAALKEARQAGEKQKEKLGWFFNAATKRGGNPIGGSFVSYPLPAFFLQPKPHSLGTAQYLALNTLFLTALLLRPNGKFESIADTCRKAISPKALGSGAHALINTLPSSAGSSFLSDIESFLSDVTAAVENERHAQTIKAISSLWEICQTGARKEAEPAQTKPLPEAGPHRWFRQQTTGTTEEGRRIGSHIIHVVEPDKTDSPSGDELATVELFMVEPDVVDEQTPPPSETEVEIAAKETRYWISRHQRLTANDPGRFTSIERRRLASSLSEWMISKDRRTRIGAGIVALMYVTGLGWETIFGATLGNDGQFGADGCFRRNIRLPVAAYEPPSDVAALFEPRGEKLNLLLPPAVATWMQAHFKSSDGLLLDCLGVEKNEARDCLDDVLVRLRHGGLFQRIRLERITAALAIELTLTFRDPSITFLLSSSSSHVAPMLSYYVVHPLTQVEDRYRQVADRMLSLS</sequence>
<organism evidence="1 2">
    <name type="scientific">Pseudomonas neustonica</name>
    <dbReference type="NCBI Taxonomy" id="2487346"/>
    <lineage>
        <taxon>Bacteria</taxon>
        <taxon>Pseudomonadati</taxon>
        <taxon>Pseudomonadota</taxon>
        <taxon>Gammaproteobacteria</taxon>
        <taxon>Pseudomonadales</taxon>
        <taxon>Pseudomonadaceae</taxon>
        <taxon>Pseudomonas</taxon>
    </lineage>
</organism>
<protein>
    <submittedName>
        <fullName evidence="1">Uncharacterized protein</fullName>
    </submittedName>
</protein>
<keyword evidence="2" id="KW-1185">Reference proteome</keyword>
<dbReference type="EMBL" id="RKKU01000057">
    <property type="protein sequence ID" value="ROZ80153.1"/>
    <property type="molecule type" value="Genomic_DNA"/>
</dbReference>
<reference evidence="1 2" key="1">
    <citation type="submission" date="2018-11" db="EMBL/GenBank/DDBJ databases">
        <authorList>
            <person name="Jang G.I."/>
            <person name="Hwang C.Y."/>
        </authorList>
    </citation>
    <scope>NUCLEOTIDE SEQUENCE [LARGE SCALE GENOMIC DNA]</scope>
    <source>
        <strain evidence="1 2">SSM26</strain>
    </source>
</reference>
<dbReference type="RefSeq" id="WP_123891491.1">
    <property type="nucleotide sequence ID" value="NZ_RKKU01000057.1"/>
</dbReference>
<evidence type="ECO:0000313" key="2">
    <source>
        <dbReference type="Proteomes" id="UP000275199"/>
    </source>
</evidence>
<name>A0ABX9XEZ2_9PSED</name>
<dbReference type="Proteomes" id="UP000275199">
    <property type="component" value="Unassembled WGS sequence"/>
</dbReference>
<gene>
    <name evidence="1" type="ORF">EF096_20105</name>
</gene>
<proteinExistence type="predicted"/>